<name>G4ZSK1_PHYSP</name>
<organism evidence="3 4">
    <name type="scientific">Phytophthora sojae (strain P6497)</name>
    <name type="common">Soybean stem and root rot agent</name>
    <name type="synonym">Phytophthora megasperma f. sp. glycines</name>
    <dbReference type="NCBI Taxonomy" id="1094619"/>
    <lineage>
        <taxon>Eukaryota</taxon>
        <taxon>Sar</taxon>
        <taxon>Stramenopiles</taxon>
        <taxon>Oomycota</taxon>
        <taxon>Peronosporomycetes</taxon>
        <taxon>Peronosporales</taxon>
        <taxon>Peronosporaceae</taxon>
        <taxon>Phytophthora</taxon>
    </lineage>
</organism>
<sequence>MHANDGTLAENWIFERGGWKLVRVNKAFGYMLGTTQADQKVSRVLSGWKPKDGRLPTLAALDTPVLVRARKMQQLLFFSTIAFADGALNLDDDVADALTATLFMHYPEMLVLCPSRPLITKIRELLAQRAIGESELLVWSVTINQAFVAPPASEASASAGEEQSPALIDLIKRQSDQIDVLILQNKRLDERILAVEAHLQALTNTAATRSANTDTTLPAPEQPPPIGATTTRPKKKGAQSLSTIWFEWFTAEPRAHIAGYLMLFLPEDFALDTSSPAYKSEVLELGDKAQQNALTFLKSHGSSAVAAGSALKALRQMQKLGKLDAFIAQFHERVDQGVIFSATINLRKTSQPAVSLQPHSLVLLLLLMLASPAITPREAMPQHESPV</sequence>
<keyword evidence="4" id="KW-1185">Reference proteome</keyword>
<dbReference type="RefSeq" id="XP_009531652.1">
    <property type="nucleotide sequence ID" value="XM_009533357.1"/>
</dbReference>
<reference evidence="3 4" key="1">
    <citation type="journal article" date="2006" name="Science">
        <title>Phytophthora genome sequences uncover evolutionary origins and mechanisms of pathogenesis.</title>
        <authorList>
            <person name="Tyler B.M."/>
            <person name="Tripathy S."/>
            <person name="Zhang X."/>
            <person name="Dehal P."/>
            <person name="Jiang R.H."/>
            <person name="Aerts A."/>
            <person name="Arredondo F.D."/>
            <person name="Baxter L."/>
            <person name="Bensasson D."/>
            <person name="Beynon J.L."/>
            <person name="Chapman J."/>
            <person name="Damasceno C.M."/>
            <person name="Dorrance A.E."/>
            <person name="Dou D."/>
            <person name="Dickerman A.W."/>
            <person name="Dubchak I.L."/>
            <person name="Garbelotto M."/>
            <person name="Gijzen M."/>
            <person name="Gordon S.G."/>
            <person name="Govers F."/>
            <person name="Grunwald N.J."/>
            <person name="Huang W."/>
            <person name="Ivors K.L."/>
            <person name="Jones R.W."/>
            <person name="Kamoun S."/>
            <person name="Krampis K."/>
            <person name="Lamour K.H."/>
            <person name="Lee M.K."/>
            <person name="McDonald W.H."/>
            <person name="Medina M."/>
            <person name="Meijer H.J."/>
            <person name="Nordberg E.K."/>
            <person name="Maclean D.J."/>
            <person name="Ospina-Giraldo M.D."/>
            <person name="Morris P.F."/>
            <person name="Phuntumart V."/>
            <person name="Putnam N.H."/>
            <person name="Rash S."/>
            <person name="Rose J.K."/>
            <person name="Sakihama Y."/>
            <person name="Salamov A.A."/>
            <person name="Savidor A."/>
            <person name="Scheuring C.F."/>
            <person name="Smith B.M."/>
            <person name="Sobral B.W."/>
            <person name="Terry A."/>
            <person name="Torto-Alalibo T.A."/>
            <person name="Win J."/>
            <person name="Xu Z."/>
            <person name="Zhang H."/>
            <person name="Grigoriev I.V."/>
            <person name="Rokhsar D.S."/>
            <person name="Boore J.L."/>
        </authorList>
    </citation>
    <scope>NUCLEOTIDE SEQUENCE [LARGE SCALE GENOMIC DNA]</scope>
    <source>
        <strain evidence="3 4">P6497</strain>
    </source>
</reference>
<accession>G4ZSK1</accession>
<protein>
    <submittedName>
        <fullName evidence="3">Uncharacterized protein</fullName>
    </submittedName>
</protein>
<dbReference type="STRING" id="1094619.G4ZSK1"/>
<dbReference type="Proteomes" id="UP000002640">
    <property type="component" value="Unassembled WGS sequence"/>
</dbReference>
<proteinExistence type="predicted"/>
<evidence type="ECO:0000256" key="2">
    <source>
        <dbReference type="SAM" id="MobiDB-lite"/>
    </source>
</evidence>
<feature type="coiled-coil region" evidence="1">
    <location>
        <begin position="171"/>
        <end position="205"/>
    </location>
</feature>
<feature type="compositionally biased region" description="Polar residues" evidence="2">
    <location>
        <begin position="206"/>
        <end position="216"/>
    </location>
</feature>
<keyword evidence="1" id="KW-0175">Coiled coil</keyword>
<dbReference type="EMBL" id="JH159156">
    <property type="protein sequence ID" value="EGZ14223.1"/>
    <property type="molecule type" value="Genomic_DNA"/>
</dbReference>
<dbReference type="KEGG" id="psoj:PHYSODRAFT_335888"/>
<gene>
    <name evidence="3" type="ORF">PHYSODRAFT_335888</name>
</gene>
<evidence type="ECO:0000256" key="1">
    <source>
        <dbReference type="SAM" id="Coils"/>
    </source>
</evidence>
<evidence type="ECO:0000313" key="4">
    <source>
        <dbReference type="Proteomes" id="UP000002640"/>
    </source>
</evidence>
<dbReference type="InParanoid" id="G4ZSK1"/>
<evidence type="ECO:0000313" key="3">
    <source>
        <dbReference type="EMBL" id="EGZ14223.1"/>
    </source>
</evidence>
<feature type="region of interest" description="Disordered" evidence="2">
    <location>
        <begin position="206"/>
        <end position="235"/>
    </location>
</feature>
<dbReference type="GeneID" id="20647104"/>
<dbReference type="AlphaFoldDB" id="G4ZSK1"/>